<comment type="caution">
    <text evidence="1">The sequence shown here is derived from an EMBL/GenBank/DDBJ whole genome shotgun (WGS) entry which is preliminary data.</text>
</comment>
<keyword evidence="2" id="KW-1185">Reference proteome</keyword>
<dbReference type="EMBL" id="JACIDX010000025">
    <property type="protein sequence ID" value="MBB3957510.1"/>
    <property type="molecule type" value="Genomic_DNA"/>
</dbReference>
<evidence type="ECO:0000313" key="2">
    <source>
        <dbReference type="Proteomes" id="UP000548867"/>
    </source>
</evidence>
<name>A0A7W6CL66_9SPHN</name>
<gene>
    <name evidence="1" type="ORF">GGR38_004484</name>
</gene>
<evidence type="ECO:0000313" key="1">
    <source>
        <dbReference type="EMBL" id="MBB3957510.1"/>
    </source>
</evidence>
<dbReference type="RefSeq" id="WP_183628874.1">
    <property type="nucleotide sequence ID" value="NZ_JACIDX010000025.1"/>
</dbReference>
<dbReference type="Proteomes" id="UP000548867">
    <property type="component" value="Unassembled WGS sequence"/>
</dbReference>
<organism evidence="1 2">
    <name type="scientific">Novosphingobium sediminicola</name>
    <dbReference type="NCBI Taxonomy" id="563162"/>
    <lineage>
        <taxon>Bacteria</taxon>
        <taxon>Pseudomonadati</taxon>
        <taxon>Pseudomonadota</taxon>
        <taxon>Alphaproteobacteria</taxon>
        <taxon>Sphingomonadales</taxon>
        <taxon>Sphingomonadaceae</taxon>
        <taxon>Novosphingobium</taxon>
    </lineage>
</organism>
<reference evidence="1 2" key="1">
    <citation type="submission" date="2020-08" db="EMBL/GenBank/DDBJ databases">
        <title>Genomic Encyclopedia of Type Strains, Phase IV (KMG-IV): sequencing the most valuable type-strain genomes for metagenomic binning, comparative biology and taxonomic classification.</title>
        <authorList>
            <person name="Goeker M."/>
        </authorList>
    </citation>
    <scope>NUCLEOTIDE SEQUENCE [LARGE SCALE GENOMIC DNA]</scope>
    <source>
        <strain evidence="1 2">DSM 27057</strain>
    </source>
</reference>
<evidence type="ECO:0008006" key="3">
    <source>
        <dbReference type="Google" id="ProtNLM"/>
    </source>
</evidence>
<accession>A0A7W6CL66</accession>
<dbReference type="Pfam" id="PF07277">
    <property type="entry name" value="SapC"/>
    <property type="match status" value="1"/>
</dbReference>
<sequence length="240" mass="25482">MANFVPLNFAEHRLLRLANGYGASLGDGLGMVGVVPTEIPALANSYPLFFRVSPVTGGYELGAMLGFAAEENLFLADDGWDAAYVPLVRRCDPFAVQQSPANPDRNSLMIDLDSPRLTQAGGDVLFFSDGRPSERLQSIIDSLEALVKGAQQGSAYAAALDALGLVEPVEVRIDLGGGVSHNPSGLFAIAEARLAELPADALADLHRQGYLGWAYQQAASVGQIANLILRKNRARAPHAL</sequence>
<dbReference type="InterPro" id="IPR010836">
    <property type="entry name" value="SapC"/>
</dbReference>
<proteinExistence type="predicted"/>
<protein>
    <recommendedName>
        <fullName evidence="3">SapC family protein</fullName>
    </recommendedName>
</protein>
<dbReference type="AlphaFoldDB" id="A0A7W6CL66"/>